<dbReference type="Proteomes" id="UP000027466">
    <property type="component" value="Unassembled WGS sequence"/>
</dbReference>
<sequence>MSVLKERAGIAMNVRVQLADVAPDRQVTLGALASVDELGSMLWHLKYGQDLRQRALHRASLLLASRITLNGRYRRGKSSFAKAAEEKKQGDAAADRSSLLVRFAERAIVEWVADQCSACGGRGMLGGGGRTTKRVDCKTCRPVRDAVDSRLRFSRWPIADRTLCPGCYGKGFYEEHPFADVPHLCTHCNGSGKEPINAAKRARALGVPLDQYHRRWADRFEWLMSILLQIDAEAEAQFERALRAR</sequence>
<dbReference type="RefSeq" id="WP_051672662.1">
    <property type="nucleotide sequence ID" value="NZ_CADFFX010000009.1"/>
</dbReference>
<gene>
    <name evidence="1" type="ORF">BG61_20765</name>
</gene>
<dbReference type="InterPro" id="IPR038500">
    <property type="entry name" value="Antitermination_sf"/>
</dbReference>
<comment type="caution">
    <text evidence="1">The sequence shown here is derived from an EMBL/GenBank/DDBJ whole genome shotgun (WGS) entry which is preliminary data.</text>
</comment>
<name>A0A069PKP4_9BURK</name>
<dbReference type="Gene3D" id="1.10.274.110">
    <property type="match status" value="1"/>
</dbReference>
<evidence type="ECO:0008006" key="3">
    <source>
        <dbReference type="Google" id="ProtNLM"/>
    </source>
</evidence>
<dbReference type="EMBL" id="JFHC01000031">
    <property type="protein sequence ID" value="KDR41145.1"/>
    <property type="molecule type" value="Genomic_DNA"/>
</dbReference>
<accession>A0A069PKP4</accession>
<evidence type="ECO:0000313" key="1">
    <source>
        <dbReference type="EMBL" id="KDR41145.1"/>
    </source>
</evidence>
<protein>
    <recommendedName>
        <fullName evidence="3">CR-type domain-containing protein</fullName>
    </recommendedName>
</protein>
<evidence type="ECO:0000313" key="2">
    <source>
        <dbReference type="Proteomes" id="UP000027466"/>
    </source>
</evidence>
<dbReference type="STRING" id="60547.GCA_000751215_04819"/>
<proteinExistence type="predicted"/>
<reference evidence="1 2" key="1">
    <citation type="submission" date="2014-03" db="EMBL/GenBank/DDBJ databases">
        <title>Draft Genome Sequences of Four Burkholderia Strains.</title>
        <authorList>
            <person name="Liu X.Y."/>
            <person name="Li C.X."/>
            <person name="Xu J.H."/>
        </authorList>
    </citation>
    <scope>NUCLEOTIDE SEQUENCE [LARGE SCALE GENOMIC DNA]</scope>
    <source>
        <strain evidence="1 2">DSM 50014</strain>
    </source>
</reference>
<keyword evidence="2" id="KW-1185">Reference proteome</keyword>
<organism evidence="1 2">
    <name type="scientific">Caballeronia glathei</name>
    <dbReference type="NCBI Taxonomy" id="60547"/>
    <lineage>
        <taxon>Bacteria</taxon>
        <taxon>Pseudomonadati</taxon>
        <taxon>Pseudomonadota</taxon>
        <taxon>Betaproteobacteria</taxon>
        <taxon>Burkholderiales</taxon>
        <taxon>Burkholderiaceae</taxon>
        <taxon>Caballeronia</taxon>
    </lineage>
</organism>
<dbReference type="AlphaFoldDB" id="A0A069PKP4"/>